<name>A0A0F9BT96_9ZZZZ</name>
<reference evidence="2" key="1">
    <citation type="journal article" date="2015" name="Nature">
        <title>Complex archaea that bridge the gap between prokaryotes and eukaryotes.</title>
        <authorList>
            <person name="Spang A."/>
            <person name="Saw J.H."/>
            <person name="Jorgensen S.L."/>
            <person name="Zaremba-Niedzwiedzka K."/>
            <person name="Martijn J."/>
            <person name="Lind A.E."/>
            <person name="van Eijk R."/>
            <person name="Schleper C."/>
            <person name="Guy L."/>
            <person name="Ettema T.J."/>
        </authorList>
    </citation>
    <scope>NUCLEOTIDE SEQUENCE</scope>
</reference>
<gene>
    <name evidence="2" type="ORF">LCGC14_2690840</name>
</gene>
<feature type="non-terminal residue" evidence="2">
    <location>
        <position position="185"/>
    </location>
</feature>
<accession>A0A0F9BT96</accession>
<comment type="caution">
    <text evidence="2">The sequence shown here is derived from an EMBL/GenBank/DDBJ whole genome shotgun (WGS) entry which is preliminary data.</text>
</comment>
<feature type="domain" description="Phage terminase large subunit N-terminal" evidence="1">
    <location>
        <begin position="22"/>
        <end position="171"/>
    </location>
</feature>
<dbReference type="InterPro" id="IPR027417">
    <property type="entry name" value="P-loop_NTPase"/>
</dbReference>
<sequence>MPVFVDVILLPYQEESLQSLEQFILWHGGRGSGKSRTLTMDLYNTACLFPGGKFALVCNDLVQLRESTHADLVNYLDSIGCLYRWQDQKKILTLPNGSTIHELTFEKDKTALKGAEWDGIFIDEADGRNTTEEKFDYLIDCARGKIGDRRIRVACNPVSHGHFLAKRFFINPHLGHIGYEVTTYD</sequence>
<dbReference type="SUPFAM" id="SSF52540">
    <property type="entry name" value="P-loop containing nucleoside triphosphate hydrolases"/>
    <property type="match status" value="1"/>
</dbReference>
<proteinExistence type="predicted"/>
<evidence type="ECO:0000313" key="2">
    <source>
        <dbReference type="EMBL" id="KKK93644.1"/>
    </source>
</evidence>
<dbReference type="InterPro" id="IPR035412">
    <property type="entry name" value="Terminase_L_N"/>
</dbReference>
<dbReference type="EMBL" id="LAZR01047687">
    <property type="protein sequence ID" value="KKK93644.1"/>
    <property type="molecule type" value="Genomic_DNA"/>
</dbReference>
<dbReference type="Gene3D" id="3.40.50.300">
    <property type="entry name" value="P-loop containing nucleotide triphosphate hydrolases"/>
    <property type="match status" value="1"/>
</dbReference>
<organism evidence="2">
    <name type="scientific">marine sediment metagenome</name>
    <dbReference type="NCBI Taxonomy" id="412755"/>
    <lineage>
        <taxon>unclassified sequences</taxon>
        <taxon>metagenomes</taxon>
        <taxon>ecological metagenomes</taxon>
    </lineage>
</organism>
<evidence type="ECO:0000259" key="1">
    <source>
        <dbReference type="Pfam" id="PF04466"/>
    </source>
</evidence>
<dbReference type="Pfam" id="PF04466">
    <property type="entry name" value="Terminase_3"/>
    <property type="match status" value="1"/>
</dbReference>
<protein>
    <recommendedName>
        <fullName evidence="1">Phage terminase large subunit N-terminal domain-containing protein</fullName>
    </recommendedName>
</protein>
<dbReference type="AlphaFoldDB" id="A0A0F9BT96"/>